<organism evidence="1 2">
    <name type="scientific">candidate division TA06 bacterium DG_78</name>
    <dbReference type="NCBI Taxonomy" id="1703772"/>
    <lineage>
        <taxon>Bacteria</taxon>
        <taxon>Bacteria division TA06</taxon>
    </lineage>
</organism>
<comment type="caution">
    <text evidence="1">The sequence shown here is derived from an EMBL/GenBank/DDBJ whole genome shotgun (WGS) entry which is preliminary data.</text>
</comment>
<accession>A0A0S7YFE7</accession>
<evidence type="ECO:0000313" key="1">
    <source>
        <dbReference type="EMBL" id="KPJ73183.1"/>
    </source>
</evidence>
<evidence type="ECO:0000313" key="2">
    <source>
        <dbReference type="Proteomes" id="UP000051012"/>
    </source>
</evidence>
<dbReference type="AlphaFoldDB" id="A0A0S7YFE7"/>
<dbReference type="EMBL" id="LJNI01000038">
    <property type="protein sequence ID" value="KPJ73183.1"/>
    <property type="molecule type" value="Genomic_DNA"/>
</dbReference>
<proteinExistence type="predicted"/>
<name>A0A0S7YFE7_UNCT6</name>
<reference evidence="1 2" key="1">
    <citation type="journal article" date="2015" name="Microbiome">
        <title>Genomic resolution of linkages in carbon, nitrogen, and sulfur cycling among widespread estuary sediment bacteria.</title>
        <authorList>
            <person name="Baker B.J."/>
            <person name="Lazar C.S."/>
            <person name="Teske A.P."/>
            <person name="Dick G.J."/>
        </authorList>
    </citation>
    <scope>NUCLEOTIDE SEQUENCE [LARGE SCALE GENOMIC DNA]</scope>
    <source>
        <strain evidence="1">DG_78</strain>
    </source>
</reference>
<gene>
    <name evidence="1" type="ORF">AMJ52_04025</name>
</gene>
<protein>
    <submittedName>
        <fullName evidence="1">Uncharacterized protein</fullName>
    </submittedName>
</protein>
<sequence>MIDRKKIIKIKRKISKEFPEFKGIEPTVTEKTIGPQDALYKKLSLGVPKQLKHIYRLKFTRMVQTVDEIEIERILIVTLNDRGEIIKMTQSR</sequence>
<dbReference type="Proteomes" id="UP000051012">
    <property type="component" value="Unassembled WGS sequence"/>
</dbReference>